<name>A0A4Y7T2H0_COPMI</name>
<proteinExistence type="predicted"/>
<comment type="caution">
    <text evidence="2">The sequence shown here is derived from an EMBL/GenBank/DDBJ whole genome shotgun (WGS) entry which is preliminary data.</text>
</comment>
<feature type="compositionally biased region" description="Basic and acidic residues" evidence="1">
    <location>
        <begin position="726"/>
        <end position="740"/>
    </location>
</feature>
<gene>
    <name evidence="2" type="ORF">FA13DRAFT_1873073</name>
</gene>
<dbReference type="EMBL" id="QPFP01000033">
    <property type="protein sequence ID" value="TEB28343.1"/>
    <property type="molecule type" value="Genomic_DNA"/>
</dbReference>
<evidence type="ECO:0000256" key="1">
    <source>
        <dbReference type="SAM" id="MobiDB-lite"/>
    </source>
</evidence>
<protein>
    <submittedName>
        <fullName evidence="2">Uncharacterized protein</fullName>
    </submittedName>
</protein>
<dbReference type="AlphaFoldDB" id="A0A4Y7T2H0"/>
<feature type="compositionally biased region" description="Polar residues" evidence="1">
    <location>
        <begin position="687"/>
        <end position="699"/>
    </location>
</feature>
<feature type="compositionally biased region" description="Basic residues" evidence="1">
    <location>
        <begin position="741"/>
        <end position="755"/>
    </location>
</feature>
<feature type="region of interest" description="Disordered" evidence="1">
    <location>
        <begin position="409"/>
        <end position="445"/>
    </location>
</feature>
<evidence type="ECO:0000313" key="2">
    <source>
        <dbReference type="EMBL" id="TEB28343.1"/>
    </source>
</evidence>
<feature type="region of interest" description="Disordered" evidence="1">
    <location>
        <begin position="596"/>
        <end position="755"/>
    </location>
</feature>
<sequence length="755" mass="82247">MDPPPQASNDTRDVDMRAIQASTSTSDLDIARKGAYIALRRITWLENVLRVATKRLATAESILLSQTAAQRTPRQIVNQIEGPNYTPSIPHALVIKGQAIFRSAHRLARVWFAFFWTYSHPYIWDRVAEKRFDPNDAVAWWDPASPENQKITYTYQLRKAADTLGRVWIDKGTAAYKQEFEGSVADARSENIKRARDKGTEIFDPFKDQIDASFAALRKRGGPALTYTKLRQVPIPLTSFGSALFLSESAGARRSLPGLDSIIGVWERSPGVFESNPINARLLYKNYEVKAGEEFESELLFRLCRCMIYGPSSITKTVGLALNSKSPLSGFPLAVTPGLIVGTITIARITLSFDALFTGDGKGPTTKIQYDEDADELLEALMRIWNTNRGREIRDAWTQNIFPSQVNATVTSSSQPAPAAPKQRRHAAAQMAAWSETTSDRGAPAASRTAAAQVVEEPYCIPSSGFDITTHRPLGGIDSDEQIYGDLVTKSFFVPANNIGDEDEEDEEGSDGNLDILQPVMTHQKADWEGGDDNDNASGYNPVFDEEAGEVWDSEGWPRGQQGSQLAPIPNLEGEFAFTATSTPQRKRGTKLAATAIRSRNPTPAPDHPPLSSLAVPADPTETRVPSPPAVPDATIATRTVTKPKPKRVMSKWEREQAALAAVADGERMGDPGPLTQDQRATRRSTRNTNDAATSSTTINPPPALAIPRQMVGDAPEAGSSSARAAPERDQGGKAAETARRGAKRRGGKPKKGGA</sequence>
<accession>A0A4Y7T2H0</accession>
<reference evidence="2 3" key="1">
    <citation type="journal article" date="2019" name="Nat. Ecol. Evol.">
        <title>Megaphylogeny resolves global patterns of mushroom evolution.</title>
        <authorList>
            <person name="Varga T."/>
            <person name="Krizsan K."/>
            <person name="Foldi C."/>
            <person name="Dima B."/>
            <person name="Sanchez-Garcia M."/>
            <person name="Sanchez-Ramirez S."/>
            <person name="Szollosi G.J."/>
            <person name="Szarkandi J.G."/>
            <person name="Papp V."/>
            <person name="Albert L."/>
            <person name="Andreopoulos W."/>
            <person name="Angelini C."/>
            <person name="Antonin V."/>
            <person name="Barry K.W."/>
            <person name="Bougher N.L."/>
            <person name="Buchanan P."/>
            <person name="Buyck B."/>
            <person name="Bense V."/>
            <person name="Catcheside P."/>
            <person name="Chovatia M."/>
            <person name="Cooper J."/>
            <person name="Damon W."/>
            <person name="Desjardin D."/>
            <person name="Finy P."/>
            <person name="Geml J."/>
            <person name="Haridas S."/>
            <person name="Hughes K."/>
            <person name="Justo A."/>
            <person name="Karasinski D."/>
            <person name="Kautmanova I."/>
            <person name="Kiss B."/>
            <person name="Kocsube S."/>
            <person name="Kotiranta H."/>
            <person name="LaButti K.M."/>
            <person name="Lechner B.E."/>
            <person name="Liimatainen K."/>
            <person name="Lipzen A."/>
            <person name="Lukacs Z."/>
            <person name="Mihaltcheva S."/>
            <person name="Morgado L.N."/>
            <person name="Niskanen T."/>
            <person name="Noordeloos M.E."/>
            <person name="Ohm R.A."/>
            <person name="Ortiz-Santana B."/>
            <person name="Ovrebo C."/>
            <person name="Racz N."/>
            <person name="Riley R."/>
            <person name="Savchenko A."/>
            <person name="Shiryaev A."/>
            <person name="Soop K."/>
            <person name="Spirin V."/>
            <person name="Szebenyi C."/>
            <person name="Tomsovsky M."/>
            <person name="Tulloss R.E."/>
            <person name="Uehling J."/>
            <person name="Grigoriev I.V."/>
            <person name="Vagvolgyi C."/>
            <person name="Papp T."/>
            <person name="Martin F.M."/>
            <person name="Miettinen O."/>
            <person name="Hibbett D.S."/>
            <person name="Nagy L.G."/>
        </authorList>
    </citation>
    <scope>NUCLEOTIDE SEQUENCE [LARGE SCALE GENOMIC DNA]</scope>
    <source>
        <strain evidence="2 3">FP101781</strain>
    </source>
</reference>
<organism evidence="2 3">
    <name type="scientific">Coprinellus micaceus</name>
    <name type="common">Glistening ink-cap mushroom</name>
    <name type="synonym">Coprinus micaceus</name>
    <dbReference type="NCBI Taxonomy" id="71717"/>
    <lineage>
        <taxon>Eukaryota</taxon>
        <taxon>Fungi</taxon>
        <taxon>Dikarya</taxon>
        <taxon>Basidiomycota</taxon>
        <taxon>Agaricomycotina</taxon>
        <taxon>Agaricomycetes</taxon>
        <taxon>Agaricomycetidae</taxon>
        <taxon>Agaricales</taxon>
        <taxon>Agaricineae</taxon>
        <taxon>Psathyrellaceae</taxon>
        <taxon>Coprinellus</taxon>
    </lineage>
</organism>
<keyword evidence="3" id="KW-1185">Reference proteome</keyword>
<dbReference type="Proteomes" id="UP000298030">
    <property type="component" value="Unassembled WGS sequence"/>
</dbReference>
<evidence type="ECO:0000313" key="3">
    <source>
        <dbReference type="Proteomes" id="UP000298030"/>
    </source>
</evidence>